<proteinExistence type="inferred from homology"/>
<keyword evidence="8" id="KW-1185">Reference proteome</keyword>
<dbReference type="EMBL" id="JAEPRC010000089">
    <property type="protein sequence ID" value="KAG2209882.1"/>
    <property type="molecule type" value="Genomic_DNA"/>
</dbReference>
<name>A0A8H7RF68_9FUNG</name>
<evidence type="ECO:0000256" key="5">
    <source>
        <dbReference type="SAM" id="MobiDB-lite"/>
    </source>
</evidence>
<dbReference type="GO" id="GO:0003735">
    <property type="term" value="F:structural constituent of ribosome"/>
    <property type="evidence" value="ECO:0007669"/>
    <property type="project" value="InterPro"/>
</dbReference>
<evidence type="ECO:0000256" key="4">
    <source>
        <dbReference type="RuleBase" id="RU003888"/>
    </source>
</evidence>
<organism evidence="7 8">
    <name type="scientific">Mucor plumbeus</name>
    <dbReference type="NCBI Taxonomy" id="97098"/>
    <lineage>
        <taxon>Eukaryota</taxon>
        <taxon>Fungi</taxon>
        <taxon>Fungi incertae sedis</taxon>
        <taxon>Mucoromycota</taxon>
        <taxon>Mucoromycotina</taxon>
        <taxon>Mucoromycetes</taxon>
        <taxon>Mucorales</taxon>
        <taxon>Mucorineae</taxon>
        <taxon>Mucoraceae</taxon>
        <taxon>Mucor</taxon>
    </lineage>
</organism>
<keyword evidence="3 4" id="KW-0687">Ribonucleoprotein</keyword>
<feature type="region of interest" description="Disordered" evidence="5">
    <location>
        <begin position="198"/>
        <end position="235"/>
    </location>
</feature>
<accession>A0A8H7RF68</accession>
<evidence type="ECO:0000256" key="3">
    <source>
        <dbReference type="ARBA" id="ARBA00023274"/>
    </source>
</evidence>
<dbReference type="GO" id="GO:0006412">
    <property type="term" value="P:translation"/>
    <property type="evidence" value="ECO:0007669"/>
    <property type="project" value="InterPro"/>
</dbReference>
<evidence type="ECO:0000313" key="7">
    <source>
        <dbReference type="EMBL" id="KAG2209882.1"/>
    </source>
</evidence>
<evidence type="ECO:0000256" key="1">
    <source>
        <dbReference type="ARBA" id="ARBA00007320"/>
    </source>
</evidence>
<dbReference type="PANTHER" id="PTHR11721">
    <property type="entry name" value="60S RIBOSOMAL PROTEIN L27A"/>
    <property type="match status" value="1"/>
</dbReference>
<dbReference type="PROSITE" id="PS00475">
    <property type="entry name" value="RIBOSOMAL_L15"/>
    <property type="match status" value="1"/>
</dbReference>
<comment type="similarity">
    <text evidence="1 4">Belongs to the universal ribosomal protein uL15 family.</text>
</comment>
<dbReference type="InterPro" id="IPR001196">
    <property type="entry name" value="Ribosomal_uL15_CS"/>
</dbReference>
<reference evidence="7" key="1">
    <citation type="submission" date="2020-12" db="EMBL/GenBank/DDBJ databases">
        <title>Metabolic potential, ecology and presence of endohyphal bacteria is reflected in genomic diversity of Mucoromycotina.</title>
        <authorList>
            <person name="Muszewska A."/>
            <person name="Okrasinska A."/>
            <person name="Steczkiewicz K."/>
            <person name="Drgas O."/>
            <person name="Orlowska M."/>
            <person name="Perlinska-Lenart U."/>
            <person name="Aleksandrzak-Piekarczyk T."/>
            <person name="Szatraj K."/>
            <person name="Zielenkiewicz U."/>
            <person name="Pilsyk S."/>
            <person name="Malc E."/>
            <person name="Mieczkowski P."/>
            <person name="Kruszewska J.S."/>
            <person name="Biernat P."/>
            <person name="Pawlowska J."/>
        </authorList>
    </citation>
    <scope>NUCLEOTIDE SEQUENCE</scope>
    <source>
        <strain evidence="7">CBS 226.32</strain>
    </source>
</reference>
<dbReference type="GO" id="GO:0022625">
    <property type="term" value="C:cytosolic large ribosomal subunit"/>
    <property type="evidence" value="ECO:0007669"/>
    <property type="project" value="TreeGrafter"/>
</dbReference>
<evidence type="ECO:0000313" key="8">
    <source>
        <dbReference type="Proteomes" id="UP000650833"/>
    </source>
</evidence>
<evidence type="ECO:0000256" key="2">
    <source>
        <dbReference type="ARBA" id="ARBA00022980"/>
    </source>
</evidence>
<dbReference type="Proteomes" id="UP000650833">
    <property type="component" value="Unassembled WGS sequence"/>
</dbReference>
<feature type="compositionally biased region" description="Basic residues" evidence="5">
    <location>
        <begin position="217"/>
        <end position="226"/>
    </location>
</feature>
<gene>
    <name evidence="7" type="ORF">INT46_005163</name>
</gene>
<dbReference type="Pfam" id="PF00828">
    <property type="entry name" value="Ribosomal_L27A"/>
    <property type="match status" value="1"/>
</dbReference>
<dbReference type="SUPFAM" id="SSF52080">
    <property type="entry name" value="Ribosomal proteins L15p and L18e"/>
    <property type="match status" value="1"/>
</dbReference>
<protein>
    <recommendedName>
        <fullName evidence="6">Large ribosomal subunit protein uL15/eL18 domain-containing protein</fullName>
    </recommendedName>
</protein>
<dbReference type="OrthoDB" id="61900at2759"/>
<dbReference type="InterPro" id="IPR021131">
    <property type="entry name" value="Ribosomal_uL15/eL18"/>
</dbReference>
<sequence length="341" mass="38862">MMEVKQAFEYFGLLEQQFWKNLDKKSIEHVTFAGELKPEDMLLYGEFGFALLGLKPAVLVEFCDETINKLYLETVIEPVLFALKLKTLNYHIIKHVRTPESDLNGCIFIYQTEQSTLQELASILSNDRASQVTEENMAIILDYPGHLPNSEKEISSMLSVIYFHDRPNNKGLIALTSFAIQNIEREKALAHFKHYHSPTRLHHNRKKRGHVSAGHGRVGKHRKHPGGRGLAGGQHHHRINMDKYHPGYFGKVGMRQFHLKNNVNWRPVVNLDKIWTLAGEGVREQYKNTEKVPVIDALQKGYGKVLAKGTISQPVIVRTRFVSRLAEKKIKEAGGVVELIA</sequence>
<evidence type="ECO:0000259" key="6">
    <source>
        <dbReference type="Pfam" id="PF00828"/>
    </source>
</evidence>
<comment type="caution">
    <text evidence="7">The sequence shown here is derived from an EMBL/GenBank/DDBJ whole genome shotgun (WGS) entry which is preliminary data.</text>
</comment>
<dbReference type="PANTHER" id="PTHR11721:SF3">
    <property type="entry name" value="LARGE RIBOSOMAL SUBUNIT PROTEIN UL15"/>
    <property type="match status" value="1"/>
</dbReference>
<dbReference type="InterPro" id="IPR036227">
    <property type="entry name" value="Ribosomal_uL15/eL18_sf"/>
</dbReference>
<feature type="compositionally biased region" description="Basic residues" evidence="5">
    <location>
        <begin position="198"/>
        <end position="210"/>
    </location>
</feature>
<dbReference type="AlphaFoldDB" id="A0A8H7RF68"/>
<dbReference type="Gene3D" id="3.100.10.10">
    <property type="match status" value="1"/>
</dbReference>
<feature type="domain" description="Large ribosomal subunit protein uL15/eL18" evidence="6">
    <location>
        <begin position="268"/>
        <end position="338"/>
    </location>
</feature>
<keyword evidence="2 4" id="KW-0689">Ribosomal protein</keyword>